<protein>
    <recommendedName>
        <fullName evidence="2">beta-fructofuranosidase</fullName>
        <ecNumber evidence="2">3.2.1.26</ecNumber>
    </recommendedName>
</protein>
<reference evidence="6 7" key="1">
    <citation type="submission" date="2015-07" db="EMBL/GenBank/DDBJ databases">
        <title>Comparative genomics of the Sigatoka disease complex on banana suggests a link between parallel evolutionary changes in Pseudocercospora fijiensis and Pseudocercospora eumusae and increased virulence on the banana host.</title>
        <authorList>
            <person name="Chang T.-C."/>
            <person name="Salvucci A."/>
            <person name="Crous P.W."/>
            <person name="Stergiopoulos I."/>
        </authorList>
    </citation>
    <scope>NUCLEOTIDE SEQUENCE [LARGE SCALE GENOMIC DNA]</scope>
    <source>
        <strain evidence="6 7">CBS 114824</strain>
    </source>
</reference>
<evidence type="ECO:0000256" key="1">
    <source>
        <dbReference type="ARBA" id="ARBA00009902"/>
    </source>
</evidence>
<dbReference type="Proteomes" id="UP000070133">
    <property type="component" value="Unassembled WGS sequence"/>
</dbReference>
<dbReference type="CDD" id="cd08995">
    <property type="entry name" value="GH32_EcAec43-like"/>
    <property type="match status" value="1"/>
</dbReference>
<evidence type="ECO:0000256" key="2">
    <source>
        <dbReference type="ARBA" id="ARBA00012758"/>
    </source>
</evidence>
<dbReference type="GO" id="GO:0005975">
    <property type="term" value="P:carbohydrate metabolic process"/>
    <property type="evidence" value="ECO:0007669"/>
    <property type="project" value="InterPro"/>
</dbReference>
<dbReference type="EC" id="3.2.1.26" evidence="2"/>
<evidence type="ECO:0000256" key="3">
    <source>
        <dbReference type="ARBA" id="ARBA00022801"/>
    </source>
</evidence>
<accession>A0A139HY99</accession>
<feature type="domain" description="Glycosyl hydrolase family 32 N-terminal" evidence="5">
    <location>
        <begin position="31"/>
        <end position="331"/>
    </location>
</feature>
<dbReference type="STRING" id="321146.A0A139HY99"/>
<evidence type="ECO:0000256" key="4">
    <source>
        <dbReference type="ARBA" id="ARBA00023295"/>
    </source>
</evidence>
<dbReference type="PANTHER" id="PTHR43101:SF1">
    <property type="entry name" value="BETA-FRUCTOSIDASE"/>
    <property type="match status" value="1"/>
</dbReference>
<dbReference type="InterPro" id="IPR001362">
    <property type="entry name" value="Glyco_hydro_32"/>
</dbReference>
<keyword evidence="4" id="KW-0326">Glycosidase</keyword>
<dbReference type="Gene3D" id="2.115.10.20">
    <property type="entry name" value="Glycosyl hydrolase domain, family 43"/>
    <property type="match status" value="1"/>
</dbReference>
<sequence>MSLADEQRLSVFSDFYRRPNITQAAADAIPLLVDNEYQIFHLTTPPNTVHHPQRLRSSWNRLKSEDLVHWTRDQNPVITPTLFGVNDISDQDADGAWTGSAVLDPHGILRIFYTGYNLGQGGKQVILIATSPDRHGSKFTKTKGEIRITSDSDRSAFEDIDFRDPYVFFNEEDQVYWMLVATRLAYGPSPTRGCIALLTSLDLDVWHLSSRPLYAPHDMICPECPELFSIKGKWYLVYSRFHAPDAGTVYRISDSPSGPFRAPKDGSHGRLDGRRWYAAKSCVKSGDPDRRIFFGWIADWNADDGKWLWGGDLALPREVCADEDGTLRIKPAVDLNQDALSQLNVNARSLEIMESLTLEAVGYTTVQRLAGTSISAHCTHILQFTVANHGCTSFGFIFRPDKDQVGFKLRFTPSPALGFFTATIETPNPPLDDFWADQYKLYLQREVDGPEIVRHNHLRLQEPVTIYAADDTVQVFLGGRSMTFRITPSTGSQGPATGKELYAVFVEDGRVELGSMQMTTLEPPGME</sequence>
<dbReference type="EMBL" id="LFZN01000002">
    <property type="protein sequence ID" value="KXT07349.1"/>
    <property type="molecule type" value="Genomic_DNA"/>
</dbReference>
<dbReference type="InterPro" id="IPR023296">
    <property type="entry name" value="Glyco_hydro_beta-prop_sf"/>
</dbReference>
<gene>
    <name evidence="6" type="ORF">AC578_423</name>
</gene>
<evidence type="ECO:0000313" key="6">
    <source>
        <dbReference type="EMBL" id="KXT07349.1"/>
    </source>
</evidence>
<dbReference type="AlphaFoldDB" id="A0A139HY99"/>
<dbReference type="PANTHER" id="PTHR43101">
    <property type="entry name" value="BETA-FRUCTOSIDASE"/>
    <property type="match status" value="1"/>
</dbReference>
<comment type="similarity">
    <text evidence="1">Belongs to the glycosyl hydrolase 32 family.</text>
</comment>
<organism evidence="6 7">
    <name type="scientific">Pseudocercospora eumusae</name>
    <dbReference type="NCBI Taxonomy" id="321146"/>
    <lineage>
        <taxon>Eukaryota</taxon>
        <taxon>Fungi</taxon>
        <taxon>Dikarya</taxon>
        <taxon>Ascomycota</taxon>
        <taxon>Pezizomycotina</taxon>
        <taxon>Dothideomycetes</taxon>
        <taxon>Dothideomycetidae</taxon>
        <taxon>Mycosphaerellales</taxon>
        <taxon>Mycosphaerellaceae</taxon>
        <taxon>Pseudocercospora</taxon>
    </lineage>
</organism>
<dbReference type="GO" id="GO:0004564">
    <property type="term" value="F:beta-fructofuranosidase activity"/>
    <property type="evidence" value="ECO:0007669"/>
    <property type="project" value="UniProtKB-EC"/>
</dbReference>
<evidence type="ECO:0000259" key="5">
    <source>
        <dbReference type="Pfam" id="PF00251"/>
    </source>
</evidence>
<dbReference type="SMART" id="SM00640">
    <property type="entry name" value="Glyco_32"/>
    <property type="match status" value="1"/>
</dbReference>
<evidence type="ECO:0000313" key="7">
    <source>
        <dbReference type="Proteomes" id="UP000070133"/>
    </source>
</evidence>
<name>A0A139HY99_9PEZI</name>
<keyword evidence="3" id="KW-0378">Hydrolase</keyword>
<dbReference type="OrthoDB" id="202537at2759"/>
<dbReference type="InterPro" id="IPR013148">
    <property type="entry name" value="Glyco_hydro_32_N"/>
</dbReference>
<comment type="caution">
    <text evidence="6">The sequence shown here is derived from an EMBL/GenBank/DDBJ whole genome shotgun (WGS) entry which is preliminary data.</text>
</comment>
<dbReference type="InterPro" id="IPR051214">
    <property type="entry name" value="GH32_Enzymes"/>
</dbReference>
<proteinExistence type="inferred from homology"/>
<keyword evidence="7" id="KW-1185">Reference proteome</keyword>
<dbReference type="SUPFAM" id="SSF75005">
    <property type="entry name" value="Arabinanase/levansucrase/invertase"/>
    <property type="match status" value="1"/>
</dbReference>
<dbReference type="Pfam" id="PF00251">
    <property type="entry name" value="Glyco_hydro_32N"/>
    <property type="match status" value="1"/>
</dbReference>